<evidence type="ECO:0000259" key="5">
    <source>
        <dbReference type="Pfam" id="PF00884"/>
    </source>
</evidence>
<dbReference type="PROSITE" id="PS00149">
    <property type="entry name" value="SULFATASE_2"/>
    <property type="match status" value="1"/>
</dbReference>
<dbReference type="CDD" id="cd16025">
    <property type="entry name" value="PAS_like"/>
    <property type="match status" value="1"/>
</dbReference>
<dbReference type="Proteomes" id="UP000243723">
    <property type="component" value="Unassembled WGS sequence"/>
</dbReference>
<dbReference type="InterPro" id="IPR017850">
    <property type="entry name" value="Alkaline_phosphatase_core_sf"/>
</dbReference>
<dbReference type="EMBL" id="NHZQ01000066">
    <property type="protein sequence ID" value="PSK55931.1"/>
    <property type="molecule type" value="Genomic_DNA"/>
</dbReference>
<dbReference type="PANTHER" id="PTHR42693:SF33">
    <property type="entry name" value="ARYLSULFATASE"/>
    <property type="match status" value="1"/>
</dbReference>
<keyword evidence="7" id="KW-1185">Reference proteome</keyword>
<evidence type="ECO:0000256" key="2">
    <source>
        <dbReference type="ARBA" id="ARBA00022723"/>
    </source>
</evidence>
<accession>A0A2P8A638</accession>
<comment type="caution">
    <text evidence="6">The sequence shown here is derived from an EMBL/GenBank/DDBJ whole genome shotgun (WGS) entry which is preliminary data.</text>
</comment>
<protein>
    <submittedName>
        <fullName evidence="6">1,3-beta-glucan synthase component FKS1</fullName>
    </submittedName>
</protein>
<reference evidence="6 7" key="1">
    <citation type="submission" date="2017-05" db="EMBL/GenBank/DDBJ databases">
        <title>Draft genome sequence of Elsinoe australis.</title>
        <authorList>
            <person name="Cheng Q."/>
        </authorList>
    </citation>
    <scope>NUCLEOTIDE SEQUENCE [LARGE SCALE GENOMIC DNA]</scope>
    <source>
        <strain evidence="6 7">NL1</strain>
    </source>
</reference>
<keyword evidence="4" id="KW-0106">Calcium</keyword>
<proteinExistence type="inferred from homology"/>
<dbReference type="GO" id="GO:0004065">
    <property type="term" value="F:arylsulfatase activity"/>
    <property type="evidence" value="ECO:0007669"/>
    <property type="project" value="TreeGrafter"/>
</dbReference>
<keyword evidence="2" id="KW-0479">Metal-binding</keyword>
<dbReference type="SUPFAM" id="SSF53649">
    <property type="entry name" value="Alkaline phosphatase-like"/>
    <property type="match status" value="1"/>
</dbReference>
<organism evidence="6 7">
    <name type="scientific">Elsinoe australis</name>
    <dbReference type="NCBI Taxonomy" id="40998"/>
    <lineage>
        <taxon>Eukaryota</taxon>
        <taxon>Fungi</taxon>
        <taxon>Dikarya</taxon>
        <taxon>Ascomycota</taxon>
        <taxon>Pezizomycotina</taxon>
        <taxon>Dothideomycetes</taxon>
        <taxon>Dothideomycetidae</taxon>
        <taxon>Myriangiales</taxon>
        <taxon>Elsinoaceae</taxon>
        <taxon>Elsinoe</taxon>
    </lineage>
</organism>
<evidence type="ECO:0000256" key="4">
    <source>
        <dbReference type="ARBA" id="ARBA00022837"/>
    </source>
</evidence>
<dbReference type="STRING" id="40998.A0A2P8A638"/>
<dbReference type="Gene3D" id="3.30.1120.10">
    <property type="match status" value="1"/>
</dbReference>
<dbReference type="OrthoDB" id="103349at2759"/>
<name>A0A2P8A638_9PEZI</name>
<dbReference type="Gene3D" id="3.40.720.10">
    <property type="entry name" value="Alkaline Phosphatase, subunit A"/>
    <property type="match status" value="1"/>
</dbReference>
<gene>
    <name evidence="6" type="ORF">B9Z65_4809</name>
</gene>
<dbReference type="InterPro" id="IPR050738">
    <property type="entry name" value="Sulfatase"/>
</dbReference>
<dbReference type="InterPro" id="IPR024607">
    <property type="entry name" value="Sulfatase_CS"/>
</dbReference>
<keyword evidence="3" id="KW-0378">Hydrolase</keyword>
<evidence type="ECO:0000313" key="7">
    <source>
        <dbReference type="Proteomes" id="UP000243723"/>
    </source>
</evidence>
<dbReference type="Pfam" id="PF00884">
    <property type="entry name" value="Sulfatase"/>
    <property type="match status" value="1"/>
</dbReference>
<evidence type="ECO:0000313" key="6">
    <source>
        <dbReference type="EMBL" id="PSK55931.1"/>
    </source>
</evidence>
<dbReference type="InterPro" id="IPR000917">
    <property type="entry name" value="Sulfatase_N"/>
</dbReference>
<dbReference type="PANTHER" id="PTHR42693">
    <property type="entry name" value="ARYLSULFATASE FAMILY MEMBER"/>
    <property type="match status" value="1"/>
</dbReference>
<evidence type="ECO:0000256" key="3">
    <source>
        <dbReference type="ARBA" id="ARBA00022801"/>
    </source>
</evidence>
<feature type="domain" description="Sulfatase N-terminal" evidence="5">
    <location>
        <begin position="4"/>
        <end position="426"/>
    </location>
</feature>
<comment type="similarity">
    <text evidence="1">Belongs to the sulfatase family.</text>
</comment>
<evidence type="ECO:0000256" key="1">
    <source>
        <dbReference type="ARBA" id="ARBA00008779"/>
    </source>
</evidence>
<dbReference type="AlphaFoldDB" id="A0A2P8A638"/>
<dbReference type="GO" id="GO:0046872">
    <property type="term" value="F:metal ion binding"/>
    <property type="evidence" value="ECO:0007669"/>
    <property type="project" value="UniProtKB-KW"/>
</dbReference>
<sequence>MSRPNFLVIVADDLGFSDVGCFGSEIKTPNIDRIAASGVRFTDFHAAPACSPTRSMLMSGTDHHIAGVGSMAESIREFQKGQAGYEGYLNERVAPLPELLRDAGYKTYMSGKWHLGLTAGRWPKDRGFDRSFSLLPARLIYWDKRPKLLAETNVFYVEDSKKIEPHELGLDFYSTDAFGDKLISYLSSRTPEEISSPFFGYLAYSAPHWPLQAPDKDIAAYKGRYDSGPEVLRQERLASLKKAGLIPAHAIPHDVVAPNKDRLMSRHWDALSPSEKAFSSKTMEVYAAMVSHMDASIGKVLDHLRSTGELDNTFVLFMSDNGAEGLLLESIPIINENIFEHIEKYYNNSIENVGRKDSYVWYGPHWASAGTAPGRLYKGFTAEGGIRVPLIVDWKGFGQGRREGGVEHGFCTVMDVLPTVLELAGVQHPGTSYKGKEVAAVRGKSWVKYLTGGQESIHEEETVTGWELFGRLAVRKAKWKATFIPQPYGPETWQLFDLEADPGETKDLSGERRDKLKELLEAWAGYMKECGVVGNAPEYGVLVVD</sequence>